<evidence type="ECO:0000313" key="2">
    <source>
        <dbReference type="Proteomes" id="UP000000430"/>
    </source>
</evidence>
<dbReference type="HOGENOM" id="CLU_2802531_0_0_6"/>
<protein>
    <submittedName>
        <fullName evidence="1">Uncharacterized protein</fullName>
    </submittedName>
</protein>
<dbReference type="Proteomes" id="UP000000430">
    <property type="component" value="Chromosome"/>
</dbReference>
<gene>
    <name evidence="1" type="ordered locus">ACIAD2020</name>
</gene>
<organism evidence="1 2">
    <name type="scientific">Acinetobacter baylyi (strain ATCC 33305 / BD413 / ADP1)</name>
    <dbReference type="NCBI Taxonomy" id="62977"/>
    <lineage>
        <taxon>Bacteria</taxon>
        <taxon>Pseudomonadati</taxon>
        <taxon>Pseudomonadota</taxon>
        <taxon>Gammaproteobacteria</taxon>
        <taxon>Moraxellales</taxon>
        <taxon>Moraxellaceae</taxon>
        <taxon>Acinetobacter</taxon>
    </lineage>
</organism>
<proteinExistence type="predicted"/>
<accession>Q6FAS0</accession>
<dbReference type="KEGG" id="aci:ACIAD2020"/>
<evidence type="ECO:0000313" key="1">
    <source>
        <dbReference type="EMBL" id="CAG68843.1"/>
    </source>
</evidence>
<reference evidence="1 2" key="1">
    <citation type="journal article" date="2004" name="Nucleic Acids Res.">
        <title>Unique features revealed by the genome sequence of Acinetobacter sp. ADP1, a versatile and naturally transformation competent bacterium.</title>
        <authorList>
            <person name="Barbe V."/>
            <person name="Vallenet D."/>
            <person name="Fonknechten N."/>
            <person name="Kreimeyer A."/>
            <person name="Oztas S."/>
            <person name="Labarre L."/>
            <person name="Cruveiller S."/>
            <person name="Robert C."/>
            <person name="Duprat S."/>
            <person name="Wincker P."/>
            <person name="Ornston L.N."/>
            <person name="Weissenbach J."/>
            <person name="Marliere P."/>
            <person name="Cohen G.N."/>
            <person name="Medigue C."/>
        </authorList>
    </citation>
    <scope>NUCLEOTIDE SEQUENCE [LARGE SCALE GENOMIC DNA]</scope>
    <source>
        <strain evidence="2">ATCC 33305 / BD413 / ADP1</strain>
    </source>
</reference>
<dbReference type="AlphaFoldDB" id="Q6FAS0"/>
<name>Q6FAS0_ACIAD</name>
<dbReference type="EMBL" id="CR543861">
    <property type="protein sequence ID" value="CAG68843.1"/>
    <property type="molecule type" value="Genomic_DNA"/>
</dbReference>
<sequence>MSFLCFKYLKVKLPDHLLNTELFKLPDNAQIHVEIYVDHKSHDDRCLSQFCQINEQDMIDLFAIQNT</sequence>